<evidence type="ECO:0008006" key="4">
    <source>
        <dbReference type="Google" id="ProtNLM"/>
    </source>
</evidence>
<reference evidence="2 3" key="1">
    <citation type="journal article" date="2013" name="PLoS Genet.">
        <title>Genomic mechanisms accounting for the adaptation to parasitism in nematode-trapping fungi.</title>
        <authorList>
            <person name="Meerupati T."/>
            <person name="Andersson K.M."/>
            <person name="Friman E."/>
            <person name="Kumar D."/>
            <person name="Tunlid A."/>
            <person name="Ahren D."/>
        </authorList>
    </citation>
    <scope>NUCLEOTIDE SEQUENCE [LARGE SCALE GENOMIC DNA]</scope>
    <source>
        <strain evidence="2 3">CBS 200.50</strain>
    </source>
</reference>
<evidence type="ECO:0000313" key="2">
    <source>
        <dbReference type="EMBL" id="EPS36612.1"/>
    </source>
</evidence>
<accession>S8BN05</accession>
<protein>
    <recommendedName>
        <fullName evidence="4">PB1 domain-containing protein</fullName>
    </recommendedName>
</protein>
<feature type="compositionally biased region" description="Basic residues" evidence="1">
    <location>
        <begin position="375"/>
        <end position="398"/>
    </location>
</feature>
<evidence type="ECO:0000256" key="1">
    <source>
        <dbReference type="SAM" id="MobiDB-lite"/>
    </source>
</evidence>
<dbReference type="Proteomes" id="UP000015100">
    <property type="component" value="Unassembled WGS sequence"/>
</dbReference>
<evidence type="ECO:0000313" key="3">
    <source>
        <dbReference type="Proteomes" id="UP000015100"/>
    </source>
</evidence>
<comment type="caution">
    <text evidence="2">The sequence shown here is derived from an EMBL/GenBank/DDBJ whole genome shotgun (WGS) entry which is preliminary data.</text>
</comment>
<dbReference type="OrthoDB" id="5347261at2759"/>
<feature type="compositionally biased region" description="Basic residues" evidence="1">
    <location>
        <begin position="193"/>
        <end position="203"/>
    </location>
</feature>
<keyword evidence="3" id="KW-1185">Reference proteome</keyword>
<dbReference type="EMBL" id="AQGS01000867">
    <property type="protein sequence ID" value="EPS36612.1"/>
    <property type="molecule type" value="Genomic_DNA"/>
</dbReference>
<feature type="compositionally biased region" description="Basic and acidic residues" evidence="1">
    <location>
        <begin position="264"/>
        <end position="288"/>
    </location>
</feature>
<reference evidence="3" key="2">
    <citation type="submission" date="2013-04" db="EMBL/GenBank/DDBJ databases">
        <title>Genomic mechanisms accounting for the adaptation to parasitism in nematode-trapping fungi.</title>
        <authorList>
            <person name="Ahren D.G."/>
        </authorList>
    </citation>
    <scope>NUCLEOTIDE SEQUENCE [LARGE SCALE GENOMIC DNA]</scope>
    <source>
        <strain evidence="3">CBS 200.50</strain>
    </source>
</reference>
<feature type="compositionally biased region" description="Basic and acidic residues" evidence="1">
    <location>
        <begin position="204"/>
        <end position="214"/>
    </location>
</feature>
<dbReference type="HOGENOM" id="CLU_431481_0_0_1"/>
<feature type="compositionally biased region" description="Basic and acidic residues" evidence="1">
    <location>
        <begin position="346"/>
        <end position="357"/>
    </location>
</feature>
<gene>
    <name evidence="2" type="ORF">H072_9873</name>
</gene>
<organism evidence="2 3">
    <name type="scientific">Dactylellina haptotyla (strain CBS 200.50)</name>
    <name type="common">Nematode-trapping fungus</name>
    <name type="synonym">Monacrosporium haptotylum</name>
    <dbReference type="NCBI Taxonomy" id="1284197"/>
    <lineage>
        <taxon>Eukaryota</taxon>
        <taxon>Fungi</taxon>
        <taxon>Dikarya</taxon>
        <taxon>Ascomycota</taxon>
        <taxon>Pezizomycotina</taxon>
        <taxon>Orbiliomycetes</taxon>
        <taxon>Orbiliales</taxon>
        <taxon>Orbiliaceae</taxon>
        <taxon>Dactylellina</taxon>
    </lineage>
</organism>
<dbReference type="OMA" id="ARCITID"/>
<feature type="compositionally biased region" description="Polar residues" evidence="1">
    <location>
        <begin position="290"/>
        <end position="338"/>
    </location>
</feature>
<feature type="region of interest" description="Disordered" evidence="1">
    <location>
        <begin position="184"/>
        <end position="406"/>
    </location>
</feature>
<sequence length="634" mass="71848">MENINPLTPFGTTFHGLPNNGAFNMMQSSDIFLTKNQAMQLIAETQKAAHATPNPLDVYQKPKRPMLARCITIDPATNEVWGPSAYRVIEFNGDESYSQVIALVTSKLGFHTPGKTLRSIQVHNEQGTTQIVVDSDEAVRYFMGMLQMDKDMRMSVYAIEKGGHDQRIKKSTSDTILTAQFDPSATTLYQRAQRQKSSPHRSTRRQDEESDSRSRSRYRSRRRESSDYSSDDSDSTDYESRRYHHRSRSRGRPTRPRSRSASPRYRDKANSYRQREYNLENDPKELNRLNRGTSNTSRRVRSQTRSENYPQSTASASVVGTTKAETPGRQSSQALSSAKNDDIEDGEIKTSVKDDSKLVQTPQHSSRVAEDARNLRKPMYKIPRYRNNNHSKQLHRRSSSSDPKYNPDDRICSLYLSPAGKNEYVVYKASHLRVRLEFADKLQKVWNPVADEVFERIGEEHPDSRYINREKALVFMLYMRIAPRPRDSSIYDADGDVGVLINSKALEPGSLRYTWMGDQLRLCFRNAPGSRFIKRSTKGDAHKDVGGPRVNGNCHVGVNLDDIPPERMKGNNFRAIRAFADILEAGEKVIDFVIEVGLGQLGKNAPIVLAAPGGFINDPTMSNEIVPVRDLSKS</sequence>
<name>S8BN05_DACHA</name>
<feature type="compositionally biased region" description="Basic residues" evidence="1">
    <location>
        <begin position="242"/>
        <end position="258"/>
    </location>
</feature>
<proteinExistence type="predicted"/>
<dbReference type="AlphaFoldDB" id="S8BN05"/>